<comment type="caution">
    <text evidence="1">The sequence shown here is derived from an EMBL/GenBank/DDBJ whole genome shotgun (WGS) entry which is preliminary data.</text>
</comment>
<reference evidence="1 2" key="1">
    <citation type="submission" date="2021-01" db="EMBL/GenBank/DDBJ databases">
        <title>Genomic Encyclopedia of Type Strains, Phase IV (KMG-IV): sequencing the most valuable type-strain genomes for metagenomic binning, comparative biology and taxonomic classification.</title>
        <authorList>
            <person name="Goeker M."/>
        </authorList>
    </citation>
    <scope>NUCLEOTIDE SEQUENCE [LARGE SCALE GENOMIC DNA]</scope>
    <source>
        <strain evidence="1 2">DSM 104297</strain>
    </source>
</reference>
<evidence type="ECO:0008006" key="3">
    <source>
        <dbReference type="Google" id="ProtNLM"/>
    </source>
</evidence>
<proteinExistence type="predicted"/>
<keyword evidence="2" id="KW-1185">Reference proteome</keyword>
<organism evidence="1 2">
    <name type="scientific">Priestia iocasae</name>
    <dbReference type="NCBI Taxonomy" id="2291674"/>
    <lineage>
        <taxon>Bacteria</taxon>
        <taxon>Bacillati</taxon>
        <taxon>Bacillota</taxon>
        <taxon>Bacilli</taxon>
        <taxon>Bacillales</taxon>
        <taxon>Bacillaceae</taxon>
        <taxon>Priestia</taxon>
    </lineage>
</organism>
<accession>A0ABS2QVK8</accession>
<sequence>MNLIIVLGGIISSAFVLYYLGKSGYDWGRNDQN</sequence>
<evidence type="ECO:0000313" key="1">
    <source>
        <dbReference type="EMBL" id="MBM7703524.1"/>
    </source>
</evidence>
<evidence type="ECO:0000313" key="2">
    <source>
        <dbReference type="Proteomes" id="UP000809829"/>
    </source>
</evidence>
<dbReference type="EMBL" id="JAFBFC010000004">
    <property type="protein sequence ID" value="MBM7703524.1"/>
    <property type="molecule type" value="Genomic_DNA"/>
</dbReference>
<name>A0ABS2QVK8_9BACI</name>
<dbReference type="Proteomes" id="UP000809829">
    <property type="component" value="Unassembled WGS sequence"/>
</dbReference>
<gene>
    <name evidence="1" type="ORF">JOC83_002373</name>
</gene>
<protein>
    <recommendedName>
        <fullName evidence="3">NADH dehydrogenase subunit 3</fullName>
    </recommendedName>
</protein>